<protein>
    <submittedName>
        <fullName evidence="1">Uncharacterized protein</fullName>
    </submittedName>
</protein>
<proteinExistence type="predicted"/>
<gene>
    <name evidence="1" type="ORF">SNAT2548_LOCUS1567</name>
</gene>
<evidence type="ECO:0000313" key="2">
    <source>
        <dbReference type="Proteomes" id="UP000604046"/>
    </source>
</evidence>
<sequence length="192" mass="21159">MLGVEGFHSFLMLRAGGFKVQNLVALCGHVRLGPFPKPSSRSACRPTSNLSHIHSSSLRKERLNMPPRRSSFKGPGGCRALKLLSPFLLSLPDITSGCLQRLFRLPRPAEPCTCRDLSAPTKTPSSPPTLEAPQLFSKAYRKLQAQLRPRARAGKESLHSSRALLGAASFHLRVRCHFSCAGHLPLLHFRHP</sequence>
<evidence type="ECO:0000313" key="1">
    <source>
        <dbReference type="EMBL" id="CAE6950861.1"/>
    </source>
</evidence>
<accession>A0A812HH08</accession>
<name>A0A812HH08_9DINO</name>
<keyword evidence="2" id="KW-1185">Reference proteome</keyword>
<dbReference type="Proteomes" id="UP000604046">
    <property type="component" value="Unassembled WGS sequence"/>
</dbReference>
<reference evidence="1" key="1">
    <citation type="submission" date="2021-02" db="EMBL/GenBank/DDBJ databases">
        <authorList>
            <person name="Dougan E. K."/>
            <person name="Rhodes N."/>
            <person name="Thang M."/>
            <person name="Chan C."/>
        </authorList>
    </citation>
    <scope>NUCLEOTIDE SEQUENCE</scope>
</reference>
<dbReference type="AlphaFoldDB" id="A0A812HH08"/>
<dbReference type="EMBL" id="CAJNDS010000088">
    <property type="protein sequence ID" value="CAE6950861.1"/>
    <property type="molecule type" value="Genomic_DNA"/>
</dbReference>
<organism evidence="1 2">
    <name type="scientific">Symbiodinium natans</name>
    <dbReference type="NCBI Taxonomy" id="878477"/>
    <lineage>
        <taxon>Eukaryota</taxon>
        <taxon>Sar</taxon>
        <taxon>Alveolata</taxon>
        <taxon>Dinophyceae</taxon>
        <taxon>Suessiales</taxon>
        <taxon>Symbiodiniaceae</taxon>
        <taxon>Symbiodinium</taxon>
    </lineage>
</organism>
<comment type="caution">
    <text evidence="1">The sequence shown here is derived from an EMBL/GenBank/DDBJ whole genome shotgun (WGS) entry which is preliminary data.</text>
</comment>